<feature type="region of interest" description="Disordered" evidence="1">
    <location>
        <begin position="333"/>
        <end position="370"/>
    </location>
</feature>
<protein>
    <recommendedName>
        <fullName evidence="4">AAA family ATPase</fullName>
    </recommendedName>
</protein>
<dbReference type="Pfam" id="PF13481">
    <property type="entry name" value="AAA_25"/>
    <property type="match status" value="1"/>
</dbReference>
<feature type="compositionally biased region" description="Low complexity" evidence="1">
    <location>
        <begin position="344"/>
        <end position="356"/>
    </location>
</feature>
<organism evidence="2 3">
    <name type="scientific">Luedemannella flava</name>
    <dbReference type="NCBI Taxonomy" id="349316"/>
    <lineage>
        <taxon>Bacteria</taxon>
        <taxon>Bacillati</taxon>
        <taxon>Actinomycetota</taxon>
        <taxon>Actinomycetes</taxon>
        <taxon>Micromonosporales</taxon>
        <taxon>Micromonosporaceae</taxon>
        <taxon>Luedemannella</taxon>
    </lineage>
</organism>
<comment type="caution">
    <text evidence="2">The sequence shown here is derived from an EMBL/GenBank/DDBJ whole genome shotgun (WGS) entry which is preliminary data.</text>
</comment>
<name>A0ABP4YKM6_9ACTN</name>
<dbReference type="EMBL" id="BAAALT010000182">
    <property type="protein sequence ID" value="GAA1821649.1"/>
    <property type="molecule type" value="Genomic_DNA"/>
</dbReference>
<dbReference type="SUPFAM" id="SSF52540">
    <property type="entry name" value="P-loop containing nucleoside triphosphate hydrolases"/>
    <property type="match status" value="1"/>
</dbReference>
<evidence type="ECO:0000313" key="3">
    <source>
        <dbReference type="Proteomes" id="UP001500218"/>
    </source>
</evidence>
<dbReference type="Gene3D" id="3.40.50.300">
    <property type="entry name" value="P-loop containing nucleotide triphosphate hydrolases"/>
    <property type="match status" value="1"/>
</dbReference>
<evidence type="ECO:0008006" key="4">
    <source>
        <dbReference type="Google" id="ProtNLM"/>
    </source>
</evidence>
<proteinExistence type="predicted"/>
<feature type="compositionally biased region" description="Polar residues" evidence="1">
    <location>
        <begin position="1"/>
        <end position="11"/>
    </location>
</feature>
<accession>A0ABP4YKM6</accession>
<evidence type="ECO:0000256" key="1">
    <source>
        <dbReference type="SAM" id="MobiDB-lite"/>
    </source>
</evidence>
<feature type="region of interest" description="Disordered" evidence="1">
    <location>
        <begin position="1"/>
        <end position="23"/>
    </location>
</feature>
<dbReference type="RefSeq" id="WP_344136444.1">
    <property type="nucleotide sequence ID" value="NZ_BAAALT010000182.1"/>
</dbReference>
<dbReference type="InterPro" id="IPR027417">
    <property type="entry name" value="P-loop_NTPase"/>
</dbReference>
<gene>
    <name evidence="2" type="ORF">GCM10009682_47330</name>
</gene>
<evidence type="ECO:0000313" key="2">
    <source>
        <dbReference type="EMBL" id="GAA1821649.1"/>
    </source>
</evidence>
<reference evidence="3" key="1">
    <citation type="journal article" date="2019" name="Int. J. Syst. Evol. Microbiol.">
        <title>The Global Catalogue of Microorganisms (GCM) 10K type strain sequencing project: providing services to taxonomists for standard genome sequencing and annotation.</title>
        <authorList>
            <consortium name="The Broad Institute Genomics Platform"/>
            <consortium name="The Broad Institute Genome Sequencing Center for Infectious Disease"/>
            <person name="Wu L."/>
            <person name="Ma J."/>
        </authorList>
    </citation>
    <scope>NUCLEOTIDE SEQUENCE [LARGE SCALE GENOMIC DNA]</scope>
    <source>
        <strain evidence="3">JCM 13250</strain>
    </source>
</reference>
<sequence length="370" mass="39494">MNPNTITTHDTTPGLRLVGDDEPRRPRAQLGRAWTADELMSTEFPPARWAVPGVLCEGVNLLCGPPKVGKSWMSLNLGLSVAAGNQAFDAIPVEPGPVLYLALEDVPRRLQTRVAKMLPNGQRAPRDLHLVTECPPLTHGGDEAIAGWLDAHRNARMVVIDVFAKVRGQSPMGASAYDADYLAVGRIKKIADAYGVAILLVHHVRKQGSDDFLAEVSGTNGIAGAADATLVLKRSRGEADGTLYVTGRDVDESEYALRFYPEVGAWSMLDGPPAEYTMGDSRATILRWLRSNGPAAPRAIEAGTGLAYNTVKKTCQRMLADAQLHADASGRYRVADDEPGTGAGSVPGVPSVPEVPLTSANDFDQGGHDD</sequence>
<dbReference type="Proteomes" id="UP001500218">
    <property type="component" value="Unassembled WGS sequence"/>
</dbReference>
<keyword evidence="3" id="KW-1185">Reference proteome</keyword>